<evidence type="ECO:0000313" key="1">
    <source>
        <dbReference type="EMBL" id="KAG0139006.1"/>
    </source>
</evidence>
<dbReference type="AlphaFoldDB" id="A0A9P6N847"/>
<organism evidence="1 2">
    <name type="scientific">Cronartium quercuum f. sp. fusiforme G11</name>
    <dbReference type="NCBI Taxonomy" id="708437"/>
    <lineage>
        <taxon>Eukaryota</taxon>
        <taxon>Fungi</taxon>
        <taxon>Dikarya</taxon>
        <taxon>Basidiomycota</taxon>
        <taxon>Pucciniomycotina</taxon>
        <taxon>Pucciniomycetes</taxon>
        <taxon>Pucciniales</taxon>
        <taxon>Coleosporiaceae</taxon>
        <taxon>Cronartium</taxon>
    </lineage>
</organism>
<sequence>MWPIIQAEVSRGLQMNPVEVEILDKHDYQAIPKVDFSFRPIPGWMESQFEGESPIALMVYNVWIEWFKKFQSGKPIPNLEDFQRILTVICRRPQTSPIEKMFDFKEATQEGIGHFIDSSNPQLVSMRKQKAYGYLPYKKFLLSEGQRSREILKNCGIDISEFITQLSQKMSKKAIGAFSNNAETTACLATSQDGVMAASATDRMKILEKAMRVTENNLINGCLGLVTEIHKKYNDGLELDAVLMSSWKFLEKVLSLWEDLDWKQIFSVESSSSIKISVDQSVSKVLIPKTNPEKLFFDTKTFNPSFAVPMKVLWILLKGWLKHGLGSDDSRLKQWYEILPNITTLKGIYETTAKSYDERQSGHILSRRF</sequence>
<reference evidence="1" key="1">
    <citation type="submission" date="2013-11" db="EMBL/GenBank/DDBJ databases">
        <title>Genome sequence of the fusiform rust pathogen reveals effectors for host alternation and coevolution with pine.</title>
        <authorList>
            <consortium name="DOE Joint Genome Institute"/>
            <person name="Smith K."/>
            <person name="Pendleton A."/>
            <person name="Kubisiak T."/>
            <person name="Anderson C."/>
            <person name="Salamov A."/>
            <person name="Aerts A."/>
            <person name="Riley R."/>
            <person name="Clum A."/>
            <person name="Lindquist E."/>
            <person name="Ence D."/>
            <person name="Campbell M."/>
            <person name="Kronenberg Z."/>
            <person name="Feau N."/>
            <person name="Dhillon B."/>
            <person name="Hamelin R."/>
            <person name="Burleigh J."/>
            <person name="Smith J."/>
            <person name="Yandell M."/>
            <person name="Nelson C."/>
            <person name="Grigoriev I."/>
            <person name="Davis J."/>
        </authorList>
    </citation>
    <scope>NUCLEOTIDE SEQUENCE</scope>
    <source>
        <strain evidence="1">G11</strain>
    </source>
</reference>
<evidence type="ECO:0000313" key="2">
    <source>
        <dbReference type="Proteomes" id="UP000886653"/>
    </source>
</evidence>
<protein>
    <submittedName>
        <fullName evidence="1">Uncharacterized protein</fullName>
    </submittedName>
</protein>
<accession>A0A9P6N847</accession>
<comment type="caution">
    <text evidence="1">The sequence shown here is derived from an EMBL/GenBank/DDBJ whole genome shotgun (WGS) entry which is preliminary data.</text>
</comment>
<dbReference type="EMBL" id="MU167959">
    <property type="protein sequence ID" value="KAG0139006.1"/>
    <property type="molecule type" value="Genomic_DNA"/>
</dbReference>
<gene>
    <name evidence="1" type="ORF">CROQUDRAFT_102359</name>
</gene>
<dbReference type="Proteomes" id="UP000886653">
    <property type="component" value="Unassembled WGS sequence"/>
</dbReference>
<keyword evidence="2" id="KW-1185">Reference proteome</keyword>
<name>A0A9P6N847_9BASI</name>
<proteinExistence type="predicted"/>